<feature type="transmembrane region" description="Helical" evidence="1">
    <location>
        <begin position="6"/>
        <end position="27"/>
    </location>
</feature>
<reference evidence="2" key="1">
    <citation type="journal article" date="2023" name="J. Hazard. Mater.">
        <title>Anaerobic biodegradation of pyrene and benzo[a]pyrene by a new sulfate-reducing Desulforamulus aquiferis strain DSA.</title>
        <authorList>
            <person name="Zhang Z."/>
            <person name="Sun J."/>
            <person name="Gong X."/>
            <person name="Wang C."/>
            <person name="Wang H."/>
        </authorList>
    </citation>
    <scope>NUCLEOTIDE SEQUENCE</scope>
    <source>
        <strain evidence="2">DSA</strain>
    </source>
</reference>
<evidence type="ECO:0000313" key="2">
    <source>
        <dbReference type="EMBL" id="MDO7786067.1"/>
    </source>
</evidence>
<dbReference type="RefSeq" id="WP_304540862.1">
    <property type="nucleotide sequence ID" value="NZ_JARPTC010000002.1"/>
</dbReference>
<reference evidence="2" key="2">
    <citation type="submission" date="2023-03" db="EMBL/GenBank/DDBJ databases">
        <authorList>
            <person name="Zhang Z."/>
        </authorList>
    </citation>
    <scope>NUCLEOTIDE SEQUENCE</scope>
    <source>
        <strain evidence="2">DSA</strain>
    </source>
</reference>
<name>A0AAW7Z9R8_9FIRM</name>
<keyword evidence="3" id="KW-1185">Reference proteome</keyword>
<dbReference type="AlphaFoldDB" id="A0AAW7Z9R8"/>
<gene>
    <name evidence="2" type="ORF">P6N53_02375</name>
</gene>
<comment type="caution">
    <text evidence="2">The sequence shown here is derived from an EMBL/GenBank/DDBJ whole genome shotgun (WGS) entry which is preliminary data.</text>
</comment>
<proteinExistence type="predicted"/>
<keyword evidence="1" id="KW-1133">Transmembrane helix</keyword>
<keyword evidence="1" id="KW-0472">Membrane</keyword>
<organism evidence="2 3">
    <name type="scientific">Desulforamulus aquiferis</name>
    <dbReference type="NCBI Taxonomy" id="1397668"/>
    <lineage>
        <taxon>Bacteria</taxon>
        <taxon>Bacillati</taxon>
        <taxon>Bacillota</taxon>
        <taxon>Clostridia</taxon>
        <taxon>Eubacteriales</taxon>
        <taxon>Peptococcaceae</taxon>
        <taxon>Desulforamulus</taxon>
    </lineage>
</organism>
<evidence type="ECO:0000256" key="1">
    <source>
        <dbReference type="SAM" id="Phobius"/>
    </source>
</evidence>
<evidence type="ECO:0000313" key="3">
    <source>
        <dbReference type="Proteomes" id="UP001172911"/>
    </source>
</evidence>
<dbReference type="EMBL" id="JARPTC010000002">
    <property type="protein sequence ID" value="MDO7786067.1"/>
    <property type="molecule type" value="Genomic_DNA"/>
</dbReference>
<dbReference type="Proteomes" id="UP001172911">
    <property type="component" value="Unassembled WGS sequence"/>
</dbReference>
<sequence length="229" mass="27498">MDNQFFVLDIAKIVFSVLGGSLLTIFFTSRREKEKLRNDLRIKTTELLLERITNLNYNLKNAKNSLRNWLVTLEIYLHAVSWIIQEKSNSDTESINKAKGHLENVIMRLRENLSSYYNTVDTIKQEFEDFLRLFDTRIIILNKFMHEKNSLNNVYCELSDYGEMLKTHLDGLRMNKRFFLIKNEQDLDDFKTEYSQYYKIENIISNRLKHLEIELQNEFLGRLFKYKIK</sequence>
<keyword evidence="1" id="KW-0812">Transmembrane</keyword>
<protein>
    <submittedName>
        <fullName evidence="2">Uncharacterized protein</fullName>
    </submittedName>
</protein>
<accession>A0AAW7Z9R8</accession>